<evidence type="ECO:0000256" key="1">
    <source>
        <dbReference type="SAM" id="MobiDB-lite"/>
    </source>
</evidence>
<gene>
    <name evidence="2" type="ORF">CesoFtcFv8_020562</name>
</gene>
<name>A0AAN8BCD8_9TELE</name>
<feature type="compositionally biased region" description="Low complexity" evidence="1">
    <location>
        <begin position="76"/>
        <end position="86"/>
    </location>
</feature>
<proteinExistence type="predicted"/>
<feature type="region of interest" description="Disordered" evidence="1">
    <location>
        <begin position="70"/>
        <end position="96"/>
    </location>
</feature>
<protein>
    <submittedName>
        <fullName evidence="2">Uncharacterized protein</fullName>
    </submittedName>
</protein>
<accession>A0AAN8BCD8</accession>
<organism evidence="2 3">
    <name type="scientific">Champsocephalus esox</name>
    <name type="common">pike icefish</name>
    <dbReference type="NCBI Taxonomy" id="159716"/>
    <lineage>
        <taxon>Eukaryota</taxon>
        <taxon>Metazoa</taxon>
        <taxon>Chordata</taxon>
        <taxon>Craniata</taxon>
        <taxon>Vertebrata</taxon>
        <taxon>Euteleostomi</taxon>
        <taxon>Actinopterygii</taxon>
        <taxon>Neopterygii</taxon>
        <taxon>Teleostei</taxon>
        <taxon>Neoteleostei</taxon>
        <taxon>Acanthomorphata</taxon>
        <taxon>Eupercaria</taxon>
        <taxon>Perciformes</taxon>
        <taxon>Notothenioidei</taxon>
        <taxon>Channichthyidae</taxon>
        <taxon>Champsocephalus</taxon>
    </lineage>
</organism>
<evidence type="ECO:0000313" key="2">
    <source>
        <dbReference type="EMBL" id="KAK5881924.1"/>
    </source>
</evidence>
<reference evidence="2 3" key="1">
    <citation type="journal article" date="2023" name="Mol. Biol. Evol.">
        <title>Genomics of Secondarily Temperate Adaptation in the Only Non-Antarctic Icefish.</title>
        <authorList>
            <person name="Rivera-Colon A.G."/>
            <person name="Rayamajhi N."/>
            <person name="Minhas B.F."/>
            <person name="Madrigal G."/>
            <person name="Bilyk K.T."/>
            <person name="Yoon V."/>
            <person name="Hune M."/>
            <person name="Gregory S."/>
            <person name="Cheng C.H.C."/>
            <person name="Catchen J.M."/>
        </authorList>
    </citation>
    <scope>NUCLEOTIDE SEQUENCE [LARGE SCALE GENOMIC DNA]</scope>
    <source>
        <strain evidence="2">JC2023a</strain>
    </source>
</reference>
<dbReference type="AlphaFoldDB" id="A0AAN8BCD8"/>
<sequence>MAKRMVPNRPEWNTVGGSAAFKAAGHIVLPGWRRRMDFAGGCQKVSSLCERPGPLFTALYRAKPPLCSPLPPSAPPALSHSAAPDLRPTVSPKVRE</sequence>
<comment type="caution">
    <text evidence="2">The sequence shown here is derived from an EMBL/GenBank/DDBJ whole genome shotgun (WGS) entry which is preliminary data.</text>
</comment>
<dbReference type="Proteomes" id="UP001335648">
    <property type="component" value="Unassembled WGS sequence"/>
</dbReference>
<keyword evidence="3" id="KW-1185">Reference proteome</keyword>
<dbReference type="EMBL" id="JAULUE010002062">
    <property type="protein sequence ID" value="KAK5881924.1"/>
    <property type="molecule type" value="Genomic_DNA"/>
</dbReference>
<evidence type="ECO:0000313" key="3">
    <source>
        <dbReference type="Proteomes" id="UP001335648"/>
    </source>
</evidence>